<keyword evidence="2" id="KW-1185">Reference proteome</keyword>
<organism evidence="1 2">
    <name type="scientific">Entomophthora muscae</name>
    <dbReference type="NCBI Taxonomy" id="34485"/>
    <lineage>
        <taxon>Eukaryota</taxon>
        <taxon>Fungi</taxon>
        <taxon>Fungi incertae sedis</taxon>
        <taxon>Zoopagomycota</taxon>
        <taxon>Entomophthoromycotina</taxon>
        <taxon>Entomophthoromycetes</taxon>
        <taxon>Entomophthorales</taxon>
        <taxon>Entomophthoraceae</taxon>
        <taxon>Entomophthora</taxon>
    </lineage>
</organism>
<proteinExistence type="predicted"/>
<dbReference type="Proteomes" id="UP001165960">
    <property type="component" value="Unassembled WGS sequence"/>
</dbReference>
<reference evidence="1" key="1">
    <citation type="submission" date="2022-04" db="EMBL/GenBank/DDBJ databases">
        <title>Genome of the entomopathogenic fungus Entomophthora muscae.</title>
        <authorList>
            <person name="Elya C."/>
            <person name="Lovett B.R."/>
            <person name="Lee E."/>
            <person name="Macias A.M."/>
            <person name="Hajek A.E."/>
            <person name="De Bivort B.L."/>
            <person name="Kasson M.T."/>
            <person name="De Fine Licht H.H."/>
            <person name="Stajich J.E."/>
        </authorList>
    </citation>
    <scope>NUCLEOTIDE SEQUENCE</scope>
    <source>
        <strain evidence="1">Berkeley</strain>
    </source>
</reference>
<accession>A0ACC2SAZ8</accession>
<protein>
    <submittedName>
        <fullName evidence="1">Uncharacterized protein</fullName>
    </submittedName>
</protein>
<name>A0ACC2SAZ8_9FUNG</name>
<sequence>MLKWYLVQVIPTSSHLQASDLAIKALQHLKPNNLKLVPTQEQLVKFIGNKCIAANPPPPKASDVLLELMLTHELKQLSSGKCFLLHDNGPSAVTVGSIMPGIVCPSKKAQKAGKPVSKFTKLTDLNQTVD</sequence>
<comment type="caution">
    <text evidence="1">The sequence shown here is derived from an EMBL/GenBank/DDBJ whole genome shotgun (WGS) entry which is preliminary data.</text>
</comment>
<evidence type="ECO:0000313" key="2">
    <source>
        <dbReference type="Proteomes" id="UP001165960"/>
    </source>
</evidence>
<gene>
    <name evidence="1" type="ORF">DSO57_1001560</name>
</gene>
<dbReference type="EMBL" id="QTSX02005683">
    <property type="protein sequence ID" value="KAJ9059483.1"/>
    <property type="molecule type" value="Genomic_DNA"/>
</dbReference>
<evidence type="ECO:0000313" key="1">
    <source>
        <dbReference type="EMBL" id="KAJ9059483.1"/>
    </source>
</evidence>